<evidence type="ECO:0000313" key="1">
    <source>
        <dbReference type="EMBL" id="MYM86695.1"/>
    </source>
</evidence>
<sequence>MNDPANTKEESYAWRMFRKSLHRYFLPITGAIRAIKAEMIRSERERKRLKD</sequence>
<gene>
    <name evidence="1" type="ORF">GTP91_05800</name>
</gene>
<dbReference type="AlphaFoldDB" id="A0A845FZX9"/>
<protein>
    <submittedName>
        <fullName evidence="1">Uncharacterized protein</fullName>
    </submittedName>
</protein>
<accession>A0A845FZX9</accession>
<dbReference type="RefSeq" id="WP_161095910.1">
    <property type="nucleotide sequence ID" value="NZ_WWCW01000011.1"/>
</dbReference>
<organism evidence="1 2">
    <name type="scientific">Duganella vulcania</name>
    <dbReference type="NCBI Taxonomy" id="2692166"/>
    <lineage>
        <taxon>Bacteria</taxon>
        <taxon>Pseudomonadati</taxon>
        <taxon>Pseudomonadota</taxon>
        <taxon>Betaproteobacteria</taxon>
        <taxon>Burkholderiales</taxon>
        <taxon>Oxalobacteraceae</taxon>
        <taxon>Telluria group</taxon>
        <taxon>Duganella</taxon>
    </lineage>
</organism>
<reference evidence="1 2" key="1">
    <citation type="submission" date="2020-01" db="EMBL/GenBank/DDBJ databases">
        <title>Novel species isolated from a subtropical stream in China.</title>
        <authorList>
            <person name="Lu H."/>
        </authorList>
    </citation>
    <scope>NUCLEOTIDE SEQUENCE [LARGE SCALE GENOMIC DNA]</scope>
    <source>
        <strain evidence="1 2">FT82W</strain>
    </source>
</reference>
<name>A0A845FZX9_9BURK</name>
<dbReference type="Proteomes" id="UP000470302">
    <property type="component" value="Unassembled WGS sequence"/>
</dbReference>
<comment type="caution">
    <text evidence="1">The sequence shown here is derived from an EMBL/GenBank/DDBJ whole genome shotgun (WGS) entry which is preliminary data.</text>
</comment>
<evidence type="ECO:0000313" key="2">
    <source>
        <dbReference type="Proteomes" id="UP000470302"/>
    </source>
</evidence>
<proteinExistence type="predicted"/>
<dbReference type="EMBL" id="WWCW01000011">
    <property type="protein sequence ID" value="MYM86695.1"/>
    <property type="molecule type" value="Genomic_DNA"/>
</dbReference>